<dbReference type="SUPFAM" id="SSF48264">
    <property type="entry name" value="Cytochrome P450"/>
    <property type="match status" value="1"/>
</dbReference>
<proteinExistence type="inferred from homology"/>
<dbReference type="PRINTS" id="PR01239">
    <property type="entry name" value="EP450IICYP52"/>
</dbReference>
<evidence type="ECO:0000256" key="1">
    <source>
        <dbReference type="ARBA" id="ARBA00001971"/>
    </source>
</evidence>
<evidence type="ECO:0000256" key="5">
    <source>
        <dbReference type="ARBA" id="ARBA00023002"/>
    </source>
</evidence>
<gene>
    <name evidence="8" type="ORF">N7472_011116</name>
</gene>
<reference evidence="8" key="2">
    <citation type="journal article" date="2023" name="IMA Fungus">
        <title>Comparative genomic study of the Penicillium genus elucidates a diverse pangenome and 15 lateral gene transfer events.</title>
        <authorList>
            <person name="Petersen C."/>
            <person name="Sorensen T."/>
            <person name="Nielsen M.R."/>
            <person name="Sondergaard T.E."/>
            <person name="Sorensen J.L."/>
            <person name="Fitzpatrick D.A."/>
            <person name="Frisvad J.C."/>
            <person name="Nielsen K.L."/>
        </authorList>
    </citation>
    <scope>NUCLEOTIDE SEQUENCE</scope>
    <source>
        <strain evidence="8">IBT 16849</strain>
    </source>
</reference>
<keyword evidence="9" id="KW-1185">Reference proteome</keyword>
<evidence type="ECO:0000313" key="9">
    <source>
        <dbReference type="Proteomes" id="UP001150879"/>
    </source>
</evidence>
<dbReference type="GO" id="GO:0043386">
    <property type="term" value="P:mycotoxin biosynthetic process"/>
    <property type="evidence" value="ECO:0007669"/>
    <property type="project" value="UniProtKB-ARBA"/>
</dbReference>
<evidence type="ECO:0000256" key="4">
    <source>
        <dbReference type="ARBA" id="ARBA00022723"/>
    </source>
</evidence>
<comment type="similarity">
    <text evidence="2">Belongs to the cytochrome P450 family.</text>
</comment>
<keyword evidence="6" id="KW-0408">Iron</keyword>
<comment type="caution">
    <text evidence="8">The sequence shown here is derived from an EMBL/GenBank/DDBJ whole genome shotgun (WGS) entry which is preliminary data.</text>
</comment>
<dbReference type="GO" id="GO:0005506">
    <property type="term" value="F:iron ion binding"/>
    <property type="evidence" value="ECO:0007669"/>
    <property type="project" value="InterPro"/>
</dbReference>
<evidence type="ECO:0000256" key="3">
    <source>
        <dbReference type="ARBA" id="ARBA00022617"/>
    </source>
</evidence>
<dbReference type="Proteomes" id="UP001150879">
    <property type="component" value="Unassembled WGS sequence"/>
</dbReference>
<organism evidence="8 9">
    <name type="scientific">Penicillium cf. griseofulvum</name>
    <dbReference type="NCBI Taxonomy" id="2972120"/>
    <lineage>
        <taxon>Eukaryota</taxon>
        <taxon>Fungi</taxon>
        <taxon>Dikarya</taxon>
        <taxon>Ascomycota</taxon>
        <taxon>Pezizomycotina</taxon>
        <taxon>Eurotiomycetes</taxon>
        <taxon>Eurotiomycetidae</taxon>
        <taxon>Eurotiales</taxon>
        <taxon>Aspergillaceae</taxon>
        <taxon>Penicillium</taxon>
    </lineage>
</organism>
<dbReference type="PANTHER" id="PTHR24287:SF1">
    <property type="entry name" value="P450, PUTATIVE (EUROFUNG)-RELATED"/>
    <property type="match status" value="1"/>
</dbReference>
<name>A0A9W9ISS2_9EURO</name>
<evidence type="ECO:0000256" key="6">
    <source>
        <dbReference type="ARBA" id="ARBA00023004"/>
    </source>
</evidence>
<dbReference type="Gene3D" id="1.10.630.10">
    <property type="entry name" value="Cytochrome P450"/>
    <property type="match status" value="1"/>
</dbReference>
<dbReference type="GO" id="GO:0016712">
    <property type="term" value="F:oxidoreductase activity, acting on paired donors, with incorporation or reduction of molecular oxygen, reduced flavin or flavoprotein as one donor, and incorporation of one atom of oxygen"/>
    <property type="evidence" value="ECO:0007669"/>
    <property type="project" value="InterPro"/>
</dbReference>
<dbReference type="AlphaFoldDB" id="A0A9W9ISS2"/>
<dbReference type="InterPro" id="IPR001128">
    <property type="entry name" value="Cyt_P450"/>
</dbReference>
<accession>A0A9W9ISS2</accession>
<dbReference type="InterPro" id="IPR047146">
    <property type="entry name" value="Cyt_P450_E_CYP52_fungi"/>
</dbReference>
<dbReference type="GO" id="GO:0020037">
    <property type="term" value="F:heme binding"/>
    <property type="evidence" value="ECO:0007669"/>
    <property type="project" value="InterPro"/>
</dbReference>
<sequence length="334" mass="38261">MSPQGLESTAAVSEPMLKPHDLQLFMNISSFTGQNIREHHRSLVLFSKDWGLGSRRPGLMPMQGEGIFTQVGRPWKHSRELLCRQFVRIHRQNSRIFDKHVEKLISKLRSEKGVVDLQPHLFHFTLATTTALVFGEPGFALLRAETDTFEKTLNYASYISAVRLPLADLEWTWKPAKFGAACATMKEYASHFVQFALDDMEMNGEEAASERHAFILELYEDMLDPVRVRDQLVHVLIARRDMMACLMSRVFFLLRFSRNFAMRSNLSPVGSHELNRAKIGKMNYLRRVINESEYHYNIPELRLPPDIPSVPPGEEKQALTTVVMSAEGCKVLLE</sequence>
<dbReference type="EMBL" id="JAPQKP010000008">
    <property type="protein sequence ID" value="KAJ5181156.1"/>
    <property type="molecule type" value="Genomic_DNA"/>
</dbReference>
<protein>
    <submittedName>
        <fullName evidence="8">Cytochrome P450 E-class CYP52</fullName>
    </submittedName>
</protein>
<dbReference type="InterPro" id="IPR002974">
    <property type="entry name" value="Cyt_P450_E_CYP52_ascomycetes"/>
</dbReference>
<dbReference type="InterPro" id="IPR036396">
    <property type="entry name" value="Cyt_P450_sf"/>
</dbReference>
<keyword evidence="7" id="KW-0503">Monooxygenase</keyword>
<evidence type="ECO:0000313" key="8">
    <source>
        <dbReference type="EMBL" id="KAJ5181156.1"/>
    </source>
</evidence>
<evidence type="ECO:0000256" key="2">
    <source>
        <dbReference type="ARBA" id="ARBA00010617"/>
    </source>
</evidence>
<keyword evidence="4" id="KW-0479">Metal-binding</keyword>
<comment type="cofactor">
    <cofactor evidence="1">
        <name>heme</name>
        <dbReference type="ChEBI" id="CHEBI:30413"/>
    </cofactor>
</comment>
<dbReference type="Pfam" id="PF00067">
    <property type="entry name" value="p450"/>
    <property type="match status" value="1"/>
</dbReference>
<reference evidence="8" key="1">
    <citation type="submission" date="2022-11" db="EMBL/GenBank/DDBJ databases">
        <authorList>
            <person name="Petersen C."/>
        </authorList>
    </citation>
    <scope>NUCLEOTIDE SEQUENCE</scope>
    <source>
        <strain evidence="8">IBT 16849</strain>
    </source>
</reference>
<dbReference type="PANTHER" id="PTHR24287">
    <property type="entry name" value="P450, PUTATIVE (EUROFUNG)-RELATED"/>
    <property type="match status" value="1"/>
</dbReference>
<keyword evidence="5" id="KW-0560">Oxidoreductase</keyword>
<evidence type="ECO:0000256" key="7">
    <source>
        <dbReference type="ARBA" id="ARBA00023033"/>
    </source>
</evidence>
<keyword evidence="3" id="KW-0349">Heme</keyword>